<reference evidence="4" key="2">
    <citation type="journal article" date="2020" name="Microorganisms">
        <title>Osmotic Adaptation and Compatible Solute Biosynthesis of Phototrophic Bacteria as Revealed from Genome Analyses.</title>
        <authorList>
            <person name="Imhoff J.F."/>
            <person name="Rahn T."/>
            <person name="Kunzel S."/>
            <person name="Keller A."/>
            <person name="Neulinger S.C."/>
        </authorList>
    </citation>
    <scope>NUCLEOTIDE SEQUENCE</scope>
    <source>
        <strain evidence="4">DSM 9154</strain>
    </source>
</reference>
<evidence type="ECO:0000313" key="4">
    <source>
        <dbReference type="EMBL" id="MBK1699023.1"/>
    </source>
</evidence>
<organism evidence="4 5">
    <name type="scientific">Rhodovibrio salinarum</name>
    <dbReference type="NCBI Taxonomy" id="1087"/>
    <lineage>
        <taxon>Bacteria</taxon>
        <taxon>Pseudomonadati</taxon>
        <taxon>Pseudomonadota</taxon>
        <taxon>Alphaproteobacteria</taxon>
        <taxon>Rhodospirillales</taxon>
        <taxon>Rhodovibrionaceae</taxon>
        <taxon>Rhodovibrio</taxon>
    </lineage>
</organism>
<evidence type="ECO:0000256" key="2">
    <source>
        <dbReference type="ARBA" id="ARBA00022695"/>
    </source>
</evidence>
<dbReference type="Gene3D" id="3.90.550.10">
    <property type="entry name" value="Spore Coat Polysaccharide Biosynthesis Protein SpsA, Chain A"/>
    <property type="match status" value="1"/>
</dbReference>
<keyword evidence="5" id="KW-1185">Reference proteome</keyword>
<dbReference type="Pfam" id="PF02348">
    <property type="entry name" value="CTP_transf_3"/>
    <property type="match status" value="1"/>
</dbReference>
<dbReference type="GO" id="GO:0008690">
    <property type="term" value="F:3-deoxy-manno-octulosonate cytidylyltransferase activity"/>
    <property type="evidence" value="ECO:0007669"/>
    <property type="project" value="InterPro"/>
</dbReference>
<evidence type="ECO:0000256" key="1">
    <source>
        <dbReference type="ARBA" id="ARBA00022679"/>
    </source>
</evidence>
<reference evidence="4" key="1">
    <citation type="submission" date="2017-08" db="EMBL/GenBank/DDBJ databases">
        <authorList>
            <person name="Imhoff J.F."/>
            <person name="Rahn T."/>
            <person name="Kuenzel S."/>
            <person name="Neulinger S.C."/>
        </authorList>
    </citation>
    <scope>NUCLEOTIDE SEQUENCE</scope>
    <source>
        <strain evidence="4">DSM 9154</strain>
    </source>
</reference>
<accession>A0A934QKT8</accession>
<dbReference type="SUPFAM" id="SSF53448">
    <property type="entry name" value="Nucleotide-diphospho-sugar transferases"/>
    <property type="match status" value="1"/>
</dbReference>
<dbReference type="NCBIfam" id="NF003952">
    <property type="entry name" value="PRK05450.1-5"/>
    <property type="match status" value="1"/>
</dbReference>
<dbReference type="InterPro" id="IPR003329">
    <property type="entry name" value="Cytidylyl_trans"/>
</dbReference>
<dbReference type="PANTHER" id="PTHR42866">
    <property type="entry name" value="3-DEOXY-MANNO-OCTULOSONATE CYTIDYLYLTRANSFERASE"/>
    <property type="match status" value="1"/>
</dbReference>
<gene>
    <name evidence="4" type="ORF">CKO21_17405</name>
</gene>
<dbReference type="PANTHER" id="PTHR42866:SF2">
    <property type="entry name" value="3-DEOXY-MANNO-OCTULOSONATE CYTIDYLYLTRANSFERASE, MITOCHONDRIAL"/>
    <property type="match status" value="1"/>
</dbReference>
<sequence>MHTAILIPARYESKRYPGKPLAELTGATGMAKTLIQRSWERARQVAGADHVVVATDDDRIAEHCRSFGADVAMTAPDCANGTERCAQAAVSLDPAPEVVVNFQGDALLTPPHVIDLLLQAMRADPDISVATPVVRCDATMLAAFEETRRQGRVGETSAVFDRQGRALYFSKEILPTRRTDAADLGTPVFQHMGIYAYRTEALTRYGDWPAGPLEMHEGLEQLRFLENGHRVQCCEVALGGAPVHELNNYDDKPRIEAVLRDLGIV</sequence>
<dbReference type="EMBL" id="NRRE01000033">
    <property type="protein sequence ID" value="MBK1699023.1"/>
    <property type="molecule type" value="Genomic_DNA"/>
</dbReference>
<name>A0A934QKT8_9PROT</name>
<evidence type="ECO:0000256" key="3">
    <source>
        <dbReference type="ARBA" id="ARBA00022985"/>
    </source>
</evidence>
<dbReference type="InterPro" id="IPR004528">
    <property type="entry name" value="KdsB"/>
</dbReference>
<keyword evidence="2 4" id="KW-0548">Nucleotidyltransferase</keyword>
<evidence type="ECO:0000313" key="5">
    <source>
        <dbReference type="Proteomes" id="UP000778970"/>
    </source>
</evidence>
<dbReference type="InterPro" id="IPR029044">
    <property type="entry name" value="Nucleotide-diphossugar_trans"/>
</dbReference>
<comment type="caution">
    <text evidence="4">The sequence shown here is derived from an EMBL/GenBank/DDBJ whole genome shotgun (WGS) entry which is preliminary data.</text>
</comment>
<dbReference type="RefSeq" id="WP_027289775.1">
    <property type="nucleotide sequence ID" value="NZ_NRRE01000033.1"/>
</dbReference>
<dbReference type="AlphaFoldDB" id="A0A934QKT8"/>
<dbReference type="GO" id="GO:0009103">
    <property type="term" value="P:lipopolysaccharide biosynthetic process"/>
    <property type="evidence" value="ECO:0007669"/>
    <property type="project" value="UniProtKB-KW"/>
</dbReference>
<dbReference type="GO" id="GO:0005829">
    <property type="term" value="C:cytosol"/>
    <property type="evidence" value="ECO:0007669"/>
    <property type="project" value="TreeGrafter"/>
</dbReference>
<proteinExistence type="predicted"/>
<keyword evidence="3" id="KW-0448">Lipopolysaccharide biosynthesis</keyword>
<dbReference type="CDD" id="cd02517">
    <property type="entry name" value="CMP-KDO-Synthetase"/>
    <property type="match status" value="1"/>
</dbReference>
<keyword evidence="1" id="KW-0808">Transferase</keyword>
<dbReference type="NCBIfam" id="NF003950">
    <property type="entry name" value="PRK05450.1-3"/>
    <property type="match status" value="1"/>
</dbReference>
<dbReference type="Proteomes" id="UP000778970">
    <property type="component" value="Unassembled WGS sequence"/>
</dbReference>
<protein>
    <submittedName>
        <fullName evidence="4">3-deoxy-manno-octulosonate cytidylyltransferase</fullName>
    </submittedName>
</protein>